<sequence length="104" mass="10661">MSGNVSIGSCGGGTTRSAGTRSDNVNTPAILQLPLHPTAPLKKVATSATTVHRVIVVSAQQLPHRVEAAGGSGVNEMLEVLGVDSTPSTSRYCRDVGITTVIVH</sequence>
<dbReference type="EMBL" id="KI669583">
    <property type="protein sequence ID" value="ETN10191.1"/>
    <property type="molecule type" value="Genomic_DNA"/>
</dbReference>
<gene>
    <name evidence="2" type="ORF">PPTG_10890</name>
</gene>
<evidence type="ECO:0000313" key="2">
    <source>
        <dbReference type="EMBL" id="ETN10191.1"/>
    </source>
</evidence>
<dbReference type="AlphaFoldDB" id="W2QBF0"/>
<dbReference type="GeneID" id="20180470"/>
<evidence type="ECO:0000313" key="3">
    <source>
        <dbReference type="Proteomes" id="UP000018817"/>
    </source>
</evidence>
<name>W2QBF0_PHYN3</name>
<feature type="region of interest" description="Disordered" evidence="1">
    <location>
        <begin position="1"/>
        <end position="25"/>
    </location>
</feature>
<dbReference type="VEuPathDB" id="FungiDB:PPTG_10890"/>
<organism evidence="2 3">
    <name type="scientific">Phytophthora nicotianae (strain INRA-310)</name>
    <name type="common">Phytophthora parasitica</name>
    <dbReference type="NCBI Taxonomy" id="761204"/>
    <lineage>
        <taxon>Eukaryota</taxon>
        <taxon>Sar</taxon>
        <taxon>Stramenopiles</taxon>
        <taxon>Oomycota</taxon>
        <taxon>Peronosporomycetes</taxon>
        <taxon>Peronosporales</taxon>
        <taxon>Peronosporaceae</taxon>
        <taxon>Phytophthora</taxon>
    </lineage>
</organism>
<reference evidence="2 3" key="2">
    <citation type="submission" date="2013-11" db="EMBL/GenBank/DDBJ databases">
        <title>The Genome Sequence of Phytophthora parasitica INRA-310.</title>
        <authorList>
            <consortium name="The Broad Institute Genomics Platform"/>
            <person name="Russ C."/>
            <person name="Tyler B."/>
            <person name="Panabieres F."/>
            <person name="Shan W."/>
            <person name="Tripathy S."/>
            <person name="Grunwald N."/>
            <person name="Machado M."/>
            <person name="Johnson C.S."/>
            <person name="Arredondo F."/>
            <person name="Hong C."/>
            <person name="Coffey M."/>
            <person name="Young S.K."/>
            <person name="Zeng Q."/>
            <person name="Gargeya S."/>
            <person name="Fitzgerald M."/>
            <person name="Abouelleil A."/>
            <person name="Alvarado L."/>
            <person name="Chapman S.B."/>
            <person name="Gainer-Dewar J."/>
            <person name="Goldberg J."/>
            <person name="Griggs A."/>
            <person name="Gujja S."/>
            <person name="Hansen M."/>
            <person name="Howarth C."/>
            <person name="Imamovic A."/>
            <person name="Ireland A."/>
            <person name="Larimer J."/>
            <person name="McCowan C."/>
            <person name="Murphy C."/>
            <person name="Pearson M."/>
            <person name="Poon T.W."/>
            <person name="Priest M."/>
            <person name="Roberts A."/>
            <person name="Saif S."/>
            <person name="Shea T."/>
            <person name="Sykes S."/>
            <person name="Wortman J."/>
            <person name="Nusbaum C."/>
            <person name="Birren B."/>
        </authorList>
    </citation>
    <scope>NUCLEOTIDE SEQUENCE [LARGE SCALE GENOMIC DNA]</scope>
    <source>
        <strain evidence="2 3">INRA-310</strain>
    </source>
</reference>
<reference evidence="3" key="1">
    <citation type="submission" date="2011-12" db="EMBL/GenBank/DDBJ databases">
        <authorList>
            <consortium name="The Broad Institute Genome Sequencing Platform"/>
            <person name="Russ C."/>
            <person name="Tyler B."/>
            <person name="Panabieres F."/>
            <person name="Shan W."/>
            <person name="Tripathy S."/>
            <person name="Grunwald N."/>
            <person name="Machado M."/>
            <person name="Young S.K."/>
            <person name="Zeng Q."/>
            <person name="Gargeya S."/>
            <person name="Fitzgerald M."/>
            <person name="Haas B."/>
            <person name="Abouelleil A."/>
            <person name="Alvarado L."/>
            <person name="Arachchi H.M."/>
            <person name="Berlin A."/>
            <person name="Chapman S.B."/>
            <person name="Gearin G."/>
            <person name="Goldberg J."/>
            <person name="Griggs A."/>
            <person name="Gujja S."/>
            <person name="Hansen M."/>
            <person name="Heiman D."/>
            <person name="Howarth C."/>
            <person name="Larimer J."/>
            <person name="Lui A."/>
            <person name="MacDonald P.J.P."/>
            <person name="McCowen C."/>
            <person name="Montmayeur A."/>
            <person name="Murphy C."/>
            <person name="Neiman D."/>
            <person name="Pearson M."/>
            <person name="Priest M."/>
            <person name="Roberts A."/>
            <person name="Saif S."/>
            <person name="Shea T."/>
            <person name="Sisk P."/>
            <person name="Stolte C."/>
            <person name="Sykes S."/>
            <person name="Wortman J."/>
            <person name="Nusbaum C."/>
            <person name="Birren B."/>
        </authorList>
    </citation>
    <scope>NUCLEOTIDE SEQUENCE [LARGE SCALE GENOMIC DNA]</scope>
    <source>
        <strain evidence="3">INRA-310</strain>
    </source>
</reference>
<dbReference type="OMA" id="TSRHCRD"/>
<protein>
    <submittedName>
        <fullName evidence="2">Uncharacterized protein</fullName>
    </submittedName>
</protein>
<evidence type="ECO:0000256" key="1">
    <source>
        <dbReference type="SAM" id="MobiDB-lite"/>
    </source>
</evidence>
<accession>W2QBF0</accession>
<proteinExistence type="predicted"/>
<dbReference type="RefSeq" id="XP_008904628.1">
    <property type="nucleotide sequence ID" value="XM_008906380.1"/>
</dbReference>
<dbReference type="Proteomes" id="UP000018817">
    <property type="component" value="Unassembled WGS sequence"/>
</dbReference>